<evidence type="ECO:0000256" key="1">
    <source>
        <dbReference type="RuleBase" id="RU003945"/>
    </source>
</evidence>
<dbReference type="AlphaFoldDB" id="A0A1B7X2K3"/>
<dbReference type="Pfam" id="PF02096">
    <property type="entry name" value="60KD_IMP"/>
    <property type="match status" value="1"/>
</dbReference>
<dbReference type="EMBL" id="LJOW01000048">
    <property type="protein sequence ID" value="OBQ43597.1"/>
    <property type="molecule type" value="Genomic_DNA"/>
</dbReference>
<gene>
    <name evidence="4" type="ORF">AN484_11365</name>
</gene>
<dbReference type="GO" id="GO:0016020">
    <property type="term" value="C:membrane"/>
    <property type="evidence" value="ECO:0007669"/>
    <property type="project" value="UniProtKB-SubCell"/>
</dbReference>
<reference evidence="4 5" key="1">
    <citation type="submission" date="2015-09" db="EMBL/GenBank/DDBJ databases">
        <title>Aphanizomenon flos-aquae WA102.</title>
        <authorList>
            <person name="Driscoll C."/>
        </authorList>
    </citation>
    <scope>NUCLEOTIDE SEQUENCE [LARGE SCALE GENOMIC DNA]</scope>
    <source>
        <strain evidence="4">WA102</strain>
    </source>
</reference>
<feature type="non-terminal residue" evidence="4">
    <location>
        <position position="70"/>
    </location>
</feature>
<evidence type="ECO:0000256" key="2">
    <source>
        <dbReference type="SAM" id="Phobius"/>
    </source>
</evidence>
<sequence>MFKFLDDYNLNYGIVILLLTLVIKLLLFPFQYRSYLSQAKMRVLKPELDELNKQYENEDAVKKQQAVMSL</sequence>
<feature type="domain" description="Membrane insertase YidC/Oxa/ALB C-terminal" evidence="3">
    <location>
        <begin position="12"/>
        <end position="70"/>
    </location>
</feature>
<comment type="caution">
    <text evidence="4">The sequence shown here is derived from an EMBL/GenBank/DDBJ whole genome shotgun (WGS) entry which is preliminary data.</text>
</comment>
<name>A0A1B7X2K3_APHFL</name>
<dbReference type="InterPro" id="IPR028055">
    <property type="entry name" value="YidC/Oxa/ALB_C"/>
</dbReference>
<keyword evidence="2" id="KW-1133">Transmembrane helix</keyword>
<evidence type="ECO:0000313" key="5">
    <source>
        <dbReference type="Proteomes" id="UP000092093"/>
    </source>
</evidence>
<protein>
    <recommendedName>
        <fullName evidence="3">Membrane insertase YidC/Oxa/ALB C-terminal domain-containing protein</fullName>
    </recommendedName>
</protein>
<organism evidence="4 5">
    <name type="scientific">Aphanizomenon flos-aquae WA102</name>
    <dbReference type="NCBI Taxonomy" id="1710896"/>
    <lineage>
        <taxon>Bacteria</taxon>
        <taxon>Bacillati</taxon>
        <taxon>Cyanobacteriota</taxon>
        <taxon>Cyanophyceae</taxon>
        <taxon>Nostocales</taxon>
        <taxon>Aphanizomenonaceae</taxon>
        <taxon>Aphanizomenon</taxon>
    </lineage>
</organism>
<dbReference type="Proteomes" id="UP000092093">
    <property type="component" value="Unassembled WGS sequence"/>
</dbReference>
<proteinExistence type="inferred from homology"/>
<evidence type="ECO:0000259" key="3">
    <source>
        <dbReference type="Pfam" id="PF02096"/>
    </source>
</evidence>
<keyword evidence="1 2" id="KW-0812">Transmembrane</keyword>
<comment type="subcellular location">
    <subcellularLocation>
        <location evidence="1">Membrane</location>
        <topology evidence="1">Multi-pass membrane protein</topology>
    </subcellularLocation>
</comment>
<keyword evidence="2" id="KW-0472">Membrane</keyword>
<feature type="transmembrane region" description="Helical" evidence="2">
    <location>
        <begin position="12"/>
        <end position="32"/>
    </location>
</feature>
<accession>A0A1B7X2K3</accession>
<evidence type="ECO:0000313" key="4">
    <source>
        <dbReference type="EMBL" id="OBQ43597.1"/>
    </source>
</evidence>
<comment type="similarity">
    <text evidence="1">Belongs to the OXA1/ALB3/YidC family.</text>
</comment>